<dbReference type="OrthoDB" id="1729737at2759"/>
<organism evidence="4 5">
    <name type="scientific">Mycena indigotica</name>
    <dbReference type="NCBI Taxonomy" id="2126181"/>
    <lineage>
        <taxon>Eukaryota</taxon>
        <taxon>Fungi</taxon>
        <taxon>Dikarya</taxon>
        <taxon>Basidiomycota</taxon>
        <taxon>Agaricomycotina</taxon>
        <taxon>Agaricomycetes</taxon>
        <taxon>Agaricomycetidae</taxon>
        <taxon>Agaricales</taxon>
        <taxon>Marasmiineae</taxon>
        <taxon>Mycenaceae</taxon>
        <taxon>Mycena</taxon>
    </lineage>
</organism>
<dbReference type="SMART" id="SM00609">
    <property type="entry name" value="VIT"/>
    <property type="match status" value="1"/>
</dbReference>
<accession>A0A8H6SX95</accession>
<dbReference type="InterPro" id="IPR002035">
    <property type="entry name" value="VWF_A"/>
</dbReference>
<dbReference type="Pfam" id="PF13768">
    <property type="entry name" value="VWA_3"/>
    <property type="match status" value="1"/>
</dbReference>
<proteinExistence type="predicted"/>
<dbReference type="PROSITE" id="PS50234">
    <property type="entry name" value="VWFA"/>
    <property type="match status" value="1"/>
</dbReference>
<sequence>MPPQQGVVHSNGDDTGASKSYLALQEMRAKVMVVDLSARVHLTQIFYNPLPTATSRATYFFPVPASGAVCGFELKTSDNRTVKAVCKGKSRAREEYEQAIAEGKESSLLEWVEDDIFTISVGSIPANATISTTLVYVLTLPNDANTDEVRFQLPMCVGERYGPPLPALVGAAAPSSSTRIRITMEIQTNGTIQSITSPSHQITQSAHKKSSNRPSRRRITVKYRSHSYLENDFVVVVRADGLDDPRCFAELQRDPTGRHSDTVAMQITLVPRFKLQTVVGQEYIFLVDRSGSMAGGRIETAKRTLNLLLRMLPTKGSSLNIFSFGSHCDSLWPTSQAYNQSFLETASTYVKAMDSNYGGTEIRTALEAVFASRNSSSSTAVFVLTDGDVTDQQSVIHTIQQAVRQSKSNGSRHSLRVFCLGIGDGVSSAMCEGIARAGNGVCLFAVHTESIVGKCAALFHAGRKSFVHNVSVDWGVPDENLSQRSTVNFSTPRSSPSKVLLRPAPAIQQSPVHIEDLHAGSRINIYAILTLRKVVVPKQVVVRGESDDGTPFELPIPLRGIQLESRAPLIHTLAAWKLVQDHQERTQPLALVVAPFDAPPAEEEIRKASIVRLGERYQIASRQTSFVAVDDGVENSRRKKRAPTSSRPTTAVRTKTTATPSVDPVIGWRDLFYRFFTLPEADPDETESQLAVDIPGSWQSDVTSDPVTSEDDSEDGYESTESFSTISSFEGRSSGWSTWTEEPEPPISEEDAQKMQHPSPKLEPVSLAPESTRVSRRRELEMIKPPPVILPPPPPIDPQIVQLVELQLFDGSFNETIQTVLGEHVLKVAEGLNLDAKLWTTAVSIAFLGQRLAHPGHKELLEDLVEKAYSFLYLNGWDERTVKRVVKAAIDVL</sequence>
<reference evidence="4" key="1">
    <citation type="submission" date="2020-05" db="EMBL/GenBank/DDBJ databases">
        <title>Mycena genomes resolve the evolution of fungal bioluminescence.</title>
        <authorList>
            <person name="Tsai I.J."/>
        </authorList>
    </citation>
    <scope>NUCLEOTIDE SEQUENCE</scope>
    <source>
        <strain evidence="4">171206Taipei</strain>
    </source>
</reference>
<gene>
    <name evidence="4" type="ORF">MIND_00441500</name>
</gene>
<feature type="domain" description="VIT" evidence="3">
    <location>
        <begin position="8"/>
        <end position="138"/>
    </location>
</feature>
<dbReference type="Gene3D" id="3.40.50.410">
    <property type="entry name" value="von Willebrand factor, type A domain"/>
    <property type="match status" value="1"/>
</dbReference>
<feature type="compositionally biased region" description="Polar residues" evidence="1">
    <location>
        <begin position="697"/>
        <end position="707"/>
    </location>
</feature>
<feature type="region of interest" description="Disordered" evidence="1">
    <location>
        <begin position="630"/>
        <end position="659"/>
    </location>
</feature>
<dbReference type="InterPro" id="IPR013694">
    <property type="entry name" value="VIT"/>
</dbReference>
<feature type="compositionally biased region" description="Low complexity" evidence="1">
    <location>
        <begin position="719"/>
        <end position="730"/>
    </location>
</feature>
<feature type="domain" description="VWFA" evidence="2">
    <location>
        <begin position="282"/>
        <end position="470"/>
    </location>
</feature>
<feature type="region of interest" description="Disordered" evidence="1">
    <location>
        <begin position="684"/>
        <end position="771"/>
    </location>
</feature>
<evidence type="ECO:0000259" key="2">
    <source>
        <dbReference type="PROSITE" id="PS50234"/>
    </source>
</evidence>
<dbReference type="Proteomes" id="UP000636479">
    <property type="component" value="Unassembled WGS sequence"/>
</dbReference>
<dbReference type="PANTHER" id="PTHR45737">
    <property type="entry name" value="VON WILLEBRAND FACTOR A DOMAIN-CONTAINING PROTEIN 5A"/>
    <property type="match status" value="1"/>
</dbReference>
<dbReference type="SMART" id="SM00327">
    <property type="entry name" value="VWA"/>
    <property type="match status" value="1"/>
</dbReference>
<dbReference type="InterPro" id="IPR036465">
    <property type="entry name" value="vWFA_dom_sf"/>
</dbReference>
<dbReference type="Pfam" id="PF08487">
    <property type="entry name" value="VIT"/>
    <property type="match status" value="1"/>
</dbReference>
<dbReference type="PANTHER" id="PTHR45737:SF6">
    <property type="entry name" value="VON WILLEBRAND FACTOR A DOMAIN-CONTAINING PROTEIN 5A"/>
    <property type="match status" value="1"/>
</dbReference>
<dbReference type="PROSITE" id="PS51468">
    <property type="entry name" value="VIT"/>
    <property type="match status" value="1"/>
</dbReference>
<evidence type="ECO:0000259" key="3">
    <source>
        <dbReference type="PROSITE" id="PS51468"/>
    </source>
</evidence>
<evidence type="ECO:0000313" key="5">
    <source>
        <dbReference type="Proteomes" id="UP000636479"/>
    </source>
</evidence>
<dbReference type="GeneID" id="59343745"/>
<comment type="caution">
    <text evidence="4">The sequence shown here is derived from an EMBL/GenBank/DDBJ whole genome shotgun (WGS) entry which is preliminary data.</text>
</comment>
<evidence type="ECO:0000256" key="1">
    <source>
        <dbReference type="SAM" id="MobiDB-lite"/>
    </source>
</evidence>
<evidence type="ECO:0008006" key="6">
    <source>
        <dbReference type="Google" id="ProtNLM"/>
    </source>
</evidence>
<dbReference type="AlphaFoldDB" id="A0A8H6SX95"/>
<dbReference type="EMBL" id="JACAZF010000004">
    <property type="protein sequence ID" value="KAF7306502.1"/>
    <property type="molecule type" value="Genomic_DNA"/>
</dbReference>
<protein>
    <recommendedName>
        <fullName evidence="6">von Willebrand domain-containing protein</fullName>
    </recommendedName>
</protein>
<dbReference type="SUPFAM" id="SSF53300">
    <property type="entry name" value="vWA-like"/>
    <property type="match status" value="1"/>
</dbReference>
<feature type="compositionally biased region" description="Low complexity" evidence="1">
    <location>
        <begin position="647"/>
        <end position="659"/>
    </location>
</feature>
<feature type="compositionally biased region" description="Acidic residues" evidence="1">
    <location>
        <begin position="708"/>
        <end position="718"/>
    </location>
</feature>
<dbReference type="RefSeq" id="XP_037221521.1">
    <property type="nucleotide sequence ID" value="XM_037361229.1"/>
</dbReference>
<evidence type="ECO:0000313" key="4">
    <source>
        <dbReference type="EMBL" id="KAF7306502.1"/>
    </source>
</evidence>
<keyword evidence="5" id="KW-1185">Reference proteome</keyword>
<name>A0A8H6SX95_9AGAR</name>
<feature type="compositionally biased region" description="Acidic residues" evidence="1">
    <location>
        <begin position="741"/>
        <end position="750"/>
    </location>
</feature>